<sequence length="278" mass="29382">MATAFNCSEPIHAAVSVKTPYFAFLSPLHPTLYNHPDTLLTHPCKQFAARLFLVLLTSLAPLTAQAQQPIPRTTIFLDPAHGGSDSGARLSDSLPEKSLTLAFAARLRALLSTSGFSVIATRDSDPAIPFTTDQRAEIANHSHPTACLVLHATASGNGIHIITSDVPPPDDSDADTRHAIPWDTAQSASIPQSLALANSLGLALLHSRLPVLLTRSSLRPLDNLTCPAVAIEIAPLVPADGEATPASDANYQQQIAQAIATGLANWRRNQNPLAGAAR</sequence>
<feature type="domain" description="MurNAc-LAA" evidence="4">
    <location>
        <begin position="75"/>
        <end position="265"/>
    </location>
</feature>
<evidence type="ECO:0000256" key="3">
    <source>
        <dbReference type="ARBA" id="ARBA00022801"/>
    </source>
</evidence>
<dbReference type="SUPFAM" id="SSF53187">
    <property type="entry name" value="Zn-dependent exopeptidases"/>
    <property type="match status" value="1"/>
</dbReference>
<proteinExistence type="predicted"/>
<evidence type="ECO:0000259" key="4">
    <source>
        <dbReference type="Pfam" id="PF01520"/>
    </source>
</evidence>
<dbReference type="InterPro" id="IPR002508">
    <property type="entry name" value="MurNAc-LAA_cat"/>
</dbReference>
<evidence type="ECO:0000256" key="2">
    <source>
        <dbReference type="ARBA" id="ARBA00011901"/>
    </source>
</evidence>
<dbReference type="GO" id="GO:0009253">
    <property type="term" value="P:peptidoglycan catabolic process"/>
    <property type="evidence" value="ECO:0007669"/>
    <property type="project" value="InterPro"/>
</dbReference>
<reference evidence="5 6" key="1">
    <citation type="submission" date="2020-07" db="EMBL/GenBank/DDBJ databases">
        <title>Genomic Encyclopedia of Type Strains, Phase IV (KMG-V): Genome sequencing to study the core and pangenomes of soil and plant-associated prokaryotes.</title>
        <authorList>
            <person name="Whitman W."/>
        </authorList>
    </citation>
    <scope>NUCLEOTIDE SEQUENCE [LARGE SCALE GENOMIC DNA]</scope>
    <source>
        <strain evidence="5 6">M8UP30</strain>
    </source>
</reference>
<protein>
    <recommendedName>
        <fullName evidence="2">N-acetylmuramoyl-L-alanine amidase</fullName>
        <ecNumber evidence="2">3.5.1.28</ecNumber>
    </recommendedName>
</protein>
<dbReference type="EMBL" id="JACCCV010000002">
    <property type="protein sequence ID" value="NYF52771.1"/>
    <property type="molecule type" value="Genomic_DNA"/>
</dbReference>
<dbReference type="Pfam" id="PF01520">
    <property type="entry name" value="Amidase_3"/>
    <property type="match status" value="1"/>
</dbReference>
<keyword evidence="3 5" id="KW-0378">Hydrolase</keyword>
<accession>A0A7Y9NNT4</accession>
<evidence type="ECO:0000313" key="5">
    <source>
        <dbReference type="EMBL" id="NYF52771.1"/>
    </source>
</evidence>
<dbReference type="Gene3D" id="3.40.630.40">
    <property type="entry name" value="Zn-dependent exopeptidases"/>
    <property type="match status" value="1"/>
</dbReference>
<dbReference type="Proteomes" id="UP000534186">
    <property type="component" value="Unassembled WGS sequence"/>
</dbReference>
<evidence type="ECO:0000256" key="1">
    <source>
        <dbReference type="ARBA" id="ARBA00001561"/>
    </source>
</evidence>
<dbReference type="EC" id="3.5.1.28" evidence="2"/>
<dbReference type="CDD" id="cd02696">
    <property type="entry name" value="MurNAc-LAA"/>
    <property type="match status" value="1"/>
</dbReference>
<gene>
    <name evidence="5" type="ORF">HDF12_003170</name>
</gene>
<comment type="caution">
    <text evidence="5">The sequence shown here is derived from an EMBL/GenBank/DDBJ whole genome shotgun (WGS) entry which is preliminary data.</text>
</comment>
<dbReference type="GO" id="GO:0030288">
    <property type="term" value="C:outer membrane-bounded periplasmic space"/>
    <property type="evidence" value="ECO:0007669"/>
    <property type="project" value="TreeGrafter"/>
</dbReference>
<dbReference type="AlphaFoldDB" id="A0A7Y9NNT4"/>
<evidence type="ECO:0000313" key="6">
    <source>
        <dbReference type="Proteomes" id="UP000534186"/>
    </source>
</evidence>
<dbReference type="InterPro" id="IPR050695">
    <property type="entry name" value="N-acetylmuramoyl_amidase_3"/>
</dbReference>
<organism evidence="5 6">
    <name type="scientific">Tunturiibacter lichenicola</name>
    <dbReference type="NCBI Taxonomy" id="2051959"/>
    <lineage>
        <taxon>Bacteria</taxon>
        <taxon>Pseudomonadati</taxon>
        <taxon>Acidobacteriota</taxon>
        <taxon>Terriglobia</taxon>
        <taxon>Terriglobales</taxon>
        <taxon>Acidobacteriaceae</taxon>
        <taxon>Tunturiibacter</taxon>
    </lineage>
</organism>
<dbReference type="PANTHER" id="PTHR30404">
    <property type="entry name" value="N-ACETYLMURAMOYL-L-ALANINE AMIDASE"/>
    <property type="match status" value="1"/>
</dbReference>
<comment type="catalytic activity">
    <reaction evidence="1">
        <text>Hydrolyzes the link between N-acetylmuramoyl residues and L-amino acid residues in certain cell-wall glycopeptides.</text>
        <dbReference type="EC" id="3.5.1.28"/>
    </reaction>
</comment>
<dbReference type="GO" id="GO:0008745">
    <property type="term" value="F:N-acetylmuramoyl-L-alanine amidase activity"/>
    <property type="evidence" value="ECO:0007669"/>
    <property type="project" value="UniProtKB-EC"/>
</dbReference>
<dbReference type="PANTHER" id="PTHR30404:SF0">
    <property type="entry name" value="N-ACETYLMURAMOYL-L-ALANINE AMIDASE AMIC"/>
    <property type="match status" value="1"/>
</dbReference>
<name>A0A7Y9NNT4_9BACT</name>